<dbReference type="InterPro" id="IPR019749">
    <property type="entry name" value="Band_41_domain"/>
</dbReference>
<reference evidence="5" key="1">
    <citation type="journal article" date="2023" name="G3 (Bethesda)">
        <title>A reference genome for the long-term kleptoplast-retaining sea slug Elysia crispata morphotype clarki.</title>
        <authorList>
            <person name="Eastman K.E."/>
            <person name="Pendleton A.L."/>
            <person name="Shaikh M.A."/>
            <person name="Suttiyut T."/>
            <person name="Ogas R."/>
            <person name="Tomko P."/>
            <person name="Gavelis G."/>
            <person name="Widhalm J.R."/>
            <person name="Wisecaver J.H."/>
        </authorList>
    </citation>
    <scope>NUCLEOTIDE SEQUENCE</scope>
    <source>
        <strain evidence="5">ECLA1</strain>
    </source>
</reference>
<dbReference type="Pfam" id="PF00373">
    <property type="entry name" value="FERM_M"/>
    <property type="match status" value="1"/>
</dbReference>
<dbReference type="InterPro" id="IPR029071">
    <property type="entry name" value="Ubiquitin-like_domsf"/>
</dbReference>
<feature type="compositionally biased region" description="Low complexity" evidence="1">
    <location>
        <begin position="1454"/>
        <end position="1504"/>
    </location>
</feature>
<proteinExistence type="predicted"/>
<dbReference type="InterPro" id="IPR014352">
    <property type="entry name" value="FERM/acyl-CoA-bd_prot_sf"/>
</dbReference>
<evidence type="ECO:0000259" key="3">
    <source>
        <dbReference type="PROSITE" id="PS50106"/>
    </source>
</evidence>
<dbReference type="SUPFAM" id="SSF47031">
    <property type="entry name" value="Second domain of FERM"/>
    <property type="match status" value="1"/>
</dbReference>
<evidence type="ECO:0000256" key="1">
    <source>
        <dbReference type="SAM" id="MobiDB-lite"/>
    </source>
</evidence>
<dbReference type="Gene3D" id="3.10.20.90">
    <property type="entry name" value="Phosphatidylinositol 3-kinase Catalytic Subunit, Chain A, domain 1"/>
    <property type="match status" value="1"/>
</dbReference>
<feature type="compositionally biased region" description="Polar residues" evidence="1">
    <location>
        <begin position="1265"/>
        <end position="1277"/>
    </location>
</feature>
<dbReference type="SUPFAM" id="SSF50729">
    <property type="entry name" value="PH domain-like"/>
    <property type="match status" value="1"/>
</dbReference>
<dbReference type="InterPro" id="IPR035963">
    <property type="entry name" value="FERM_2"/>
</dbReference>
<dbReference type="PANTHER" id="PTHR46221">
    <property type="entry name" value="FERM AND PDZ DOMAIN-CONTAINING PROTEIN FAMILY MEMBER"/>
    <property type="match status" value="1"/>
</dbReference>
<feature type="domain" description="PDZ" evidence="3">
    <location>
        <begin position="44"/>
        <end position="121"/>
    </location>
</feature>
<feature type="compositionally biased region" description="Polar residues" evidence="1">
    <location>
        <begin position="1427"/>
        <end position="1448"/>
    </location>
</feature>
<evidence type="ECO:0000259" key="2">
    <source>
        <dbReference type="PROSITE" id="PS50057"/>
    </source>
</evidence>
<feature type="region of interest" description="Disordered" evidence="1">
    <location>
        <begin position="910"/>
        <end position="1005"/>
    </location>
</feature>
<dbReference type="InterPro" id="IPR019748">
    <property type="entry name" value="FERM_central"/>
</dbReference>
<dbReference type="PROSITE" id="PS50106">
    <property type="entry name" value="PDZ"/>
    <property type="match status" value="1"/>
</dbReference>
<feature type="region of interest" description="Disordered" evidence="1">
    <location>
        <begin position="1380"/>
        <end position="1559"/>
    </location>
</feature>
<feature type="compositionally biased region" description="Pro residues" evidence="1">
    <location>
        <begin position="1220"/>
        <end position="1231"/>
    </location>
</feature>
<dbReference type="GO" id="GO:0007165">
    <property type="term" value="P:signal transduction"/>
    <property type="evidence" value="ECO:0007669"/>
    <property type="project" value="InterPro"/>
</dbReference>
<feature type="region of interest" description="Disordered" evidence="1">
    <location>
        <begin position="1356"/>
        <end position="1375"/>
    </location>
</feature>
<feature type="compositionally biased region" description="Low complexity" evidence="1">
    <location>
        <begin position="1232"/>
        <end position="1247"/>
    </location>
</feature>
<feature type="domain" description="FERM" evidence="2">
    <location>
        <begin position="176"/>
        <end position="493"/>
    </location>
</feature>
<dbReference type="CDD" id="cd14473">
    <property type="entry name" value="FERM_B-lobe"/>
    <property type="match status" value="1"/>
</dbReference>
<feature type="compositionally biased region" description="Low complexity" evidence="1">
    <location>
        <begin position="1651"/>
        <end position="1679"/>
    </location>
</feature>
<dbReference type="SUPFAM" id="SSF54236">
    <property type="entry name" value="Ubiquitin-like"/>
    <property type="match status" value="1"/>
</dbReference>
<dbReference type="Pfam" id="PF00595">
    <property type="entry name" value="PDZ"/>
    <property type="match status" value="1"/>
</dbReference>
<dbReference type="Gene3D" id="2.30.29.30">
    <property type="entry name" value="Pleckstrin-homology domain (PH domain)/Phosphotyrosine-binding domain (PTB)"/>
    <property type="match status" value="1"/>
</dbReference>
<feature type="compositionally biased region" description="Polar residues" evidence="1">
    <location>
        <begin position="1540"/>
        <end position="1549"/>
    </location>
</feature>
<feature type="compositionally biased region" description="Polar residues" evidence="1">
    <location>
        <begin position="1514"/>
        <end position="1525"/>
    </location>
</feature>
<feature type="compositionally biased region" description="Basic and acidic residues" evidence="1">
    <location>
        <begin position="541"/>
        <end position="556"/>
    </location>
</feature>
<feature type="compositionally biased region" description="Low complexity" evidence="1">
    <location>
        <begin position="1575"/>
        <end position="1585"/>
    </location>
</feature>
<comment type="caution">
    <text evidence="5">The sequence shown here is derived from an EMBL/GenBank/DDBJ whole genome shotgun (WGS) entry which is preliminary data.</text>
</comment>
<dbReference type="Gene3D" id="1.20.80.10">
    <property type="match status" value="1"/>
</dbReference>
<dbReference type="SUPFAM" id="SSF50156">
    <property type="entry name" value="PDZ domain-like"/>
    <property type="match status" value="1"/>
</dbReference>
<feature type="compositionally biased region" description="Polar residues" evidence="1">
    <location>
        <begin position="938"/>
        <end position="973"/>
    </location>
</feature>
<feature type="region of interest" description="Disordered" evidence="1">
    <location>
        <begin position="1135"/>
        <end position="1341"/>
    </location>
</feature>
<dbReference type="EMBL" id="JAWDGP010004497">
    <property type="protein sequence ID" value="KAK3763854.1"/>
    <property type="molecule type" value="Genomic_DNA"/>
</dbReference>
<dbReference type="InterPro" id="IPR036034">
    <property type="entry name" value="PDZ_sf"/>
</dbReference>
<feature type="region of interest" description="Disordered" evidence="1">
    <location>
        <begin position="673"/>
        <end position="753"/>
    </location>
</feature>
<feature type="compositionally biased region" description="Low complexity" evidence="1">
    <location>
        <begin position="678"/>
        <end position="721"/>
    </location>
</feature>
<dbReference type="PROSITE" id="PS50200">
    <property type="entry name" value="RA"/>
    <property type="match status" value="1"/>
</dbReference>
<dbReference type="CDD" id="cd17088">
    <property type="entry name" value="FERM_F1_FRMPD1_like"/>
    <property type="match status" value="1"/>
</dbReference>
<dbReference type="FunFam" id="2.30.42.10:FF:000053">
    <property type="entry name" value="FERM and PDZ domain-containing protein 4"/>
    <property type="match status" value="1"/>
</dbReference>
<feature type="region of interest" description="Disordered" evidence="1">
    <location>
        <begin position="1571"/>
        <end position="1741"/>
    </location>
</feature>
<dbReference type="PANTHER" id="PTHR46221:SF3">
    <property type="entry name" value="FERM AND PDZ DOMAIN-CONTAINING PROTEIN 4"/>
    <property type="match status" value="1"/>
</dbReference>
<feature type="compositionally biased region" description="Basic and acidic residues" evidence="1">
    <location>
        <begin position="831"/>
        <end position="840"/>
    </location>
</feature>
<protein>
    <recommendedName>
        <fullName evidence="7">FERM and PDZ domain-containing protein 4</fullName>
    </recommendedName>
</protein>
<dbReference type="Gene3D" id="2.30.42.10">
    <property type="match status" value="1"/>
</dbReference>
<feature type="compositionally biased region" description="Low complexity" evidence="1">
    <location>
        <begin position="1610"/>
        <end position="1623"/>
    </location>
</feature>
<feature type="domain" description="Ras-associating" evidence="4">
    <location>
        <begin position="177"/>
        <end position="219"/>
    </location>
</feature>
<dbReference type="InterPro" id="IPR001478">
    <property type="entry name" value="PDZ"/>
</dbReference>
<dbReference type="SMART" id="SM00295">
    <property type="entry name" value="B41"/>
    <property type="match status" value="1"/>
</dbReference>
<feature type="compositionally biased region" description="Basic and acidic residues" evidence="1">
    <location>
        <begin position="1172"/>
        <end position="1181"/>
    </location>
</feature>
<dbReference type="PROSITE" id="PS50057">
    <property type="entry name" value="FERM_3"/>
    <property type="match status" value="1"/>
</dbReference>
<evidence type="ECO:0008006" key="7">
    <source>
        <dbReference type="Google" id="ProtNLM"/>
    </source>
</evidence>
<dbReference type="Proteomes" id="UP001283361">
    <property type="component" value="Unassembled WGS sequence"/>
</dbReference>
<sequence>MVEPLLTCLRRPCSYSHCSHLEKYTTRDDPRLDPDYVEPPQPRQVELVRDLDKGFGFVAGSEKPVIVRCVTEGGPSVDKLLPGDLILKINGEEVRRAPKDKVIELVRSCKHSITLTVCQPYYDNSSRKSAILTPAKKARLKDNPSRVRFSDAVLVNGASVASQPSPQESYVYLMPNVLKVFLENGQTKSFKYDNKTTVKDVIHSLQEKLNISSTQHFCLMLQNMKSNIPGKMTLLQEQETLAELAAKPGARHFRCLFRVAFVPQDAYDLLKEDPIAFEYFYMQCCNDVVHERFASEMKYDTALRLSALHIQQHAVSNNITGKISIKAIEKETGLEKFVSPSLMENMKNKDLRKMLAQYLKINQSLTAPGQKQLTALQAKLHYMKIVSELKIFGSRVFMVTLLEQKTEAMVLVGPKSGISVVTNIKSYTLTQLADFDQIENIKVTKDADSMHRVDISVKGNGKVETIGLGLLTEDAQNFVLMVAGYYRIFVDRDRRIVERTVGKNTADPDVPTYEAQHRVLPSQWAYPEDLVSEVVVEADEESSRDRERKSEDSDERVIDLSQCAPDYEYSEEHAHFSMSNEEEDQLVSSSLMTGDVLIQASSSAPARPDLTDIIALASPLNNVKESPLPNGGLLHYTENQHQHQPFQHNQNLSFEEGVTSFGRVPRFEDNNQEVFKSGLNGNGNLEDGDSMSLNSSSNSTSSSIQGASFRVASRGSVASSSTDLTQLYKSRDSEESGLNVVPKSLAPSGAGSWQPPSPISLVTFHASPPSGRADRTLIPQSPFAASSSENENHASVAVSTASAPSPSVLELGLNSAGGSSSVRLLRSEAEINHQHQHSSDNGKIPSSIAVNAANNNSNNSNIYSASTASFGSSSISTDSGFVPARSFSPDSISSVSTTTSTIKEVDADSLIRNNVGNRNKHVHKIHSAPPPPPRSSSFETNDSQSDTLISESLHSSGRNGSQPVTTLLPTSRMNGGGVDLDSDDTDSVGTPSGSPAKGRARLTRGPSVESALQSFGLHSPDNWPEGADVDFIDINGLDSGDKVTPADTVEAFNPVYAQSSYHSRRQLYLDPDIIDLTNFPPPETPDNDSILDFTELSNFPPPVFSEANSPMSGFTKTDPDLLDVDVDALIAQFTIPPPPTSTMSDSTSSGRMLPSSGAAYRYQSSSTSSESNLERLGDGFRDSGMNRNSKEIDSDADLAHLIIPPPPESSESVDDIEEVSPPPPPPPPPPRRSSSSDSFSLSSSKGKAPPPPPSSPASTSFPASYAQNKQHLNQKAPSTDEISKASGRHRRSSSLDISAVIAAQSEPLRGSKDNVNLESVKISPENSSLSPSADGIAGDSPATVSQKLHLLLQSLPNFGPGLPPREPRLVRSGSLRMYHRSASLDTDLHKRARRALPDTPSSSAASNSQQQSSQTISSASSRHNVPAHQQTSSQQHSMVGISASSSDKQALRKTVSSTMPTSSSSPLAASTPVPIFNRSSSLRLNRSTPAGDPSRPRSSSFDPFAQGGNKGLVRSSSETLATTGSEKSRKQAPGSGESADGSSTPCQDKSSSSGGSESFASLKAKLREYRDMLLNKNKSSSSSKKYALVPSSPPPSHKPVENSSMDMTGKKGSLGRSSSLAKLMAQFQRRGSKLSLDSLQDSNWELKEAKPASPTSLTPSLDSPAVDQEISSSESASSGGDKKSIPVVRDPLGLNRPSLRPVSTNMLNQQENETEDKVETGEDFISESSHSSKEVNQGTKYCPSREIDSCGNDEREDEEVTDFIACMLLLQSGYHPELCHVSITAV</sequence>
<feature type="compositionally biased region" description="Polar residues" evidence="1">
    <location>
        <begin position="1726"/>
        <end position="1739"/>
    </location>
</feature>
<name>A0AAE0Z6R5_9GAST</name>
<evidence type="ECO:0000259" key="4">
    <source>
        <dbReference type="PROSITE" id="PS50200"/>
    </source>
</evidence>
<organism evidence="5 6">
    <name type="scientific">Elysia crispata</name>
    <name type="common">lettuce slug</name>
    <dbReference type="NCBI Taxonomy" id="231223"/>
    <lineage>
        <taxon>Eukaryota</taxon>
        <taxon>Metazoa</taxon>
        <taxon>Spiralia</taxon>
        <taxon>Lophotrochozoa</taxon>
        <taxon>Mollusca</taxon>
        <taxon>Gastropoda</taxon>
        <taxon>Heterobranchia</taxon>
        <taxon>Euthyneura</taxon>
        <taxon>Panpulmonata</taxon>
        <taxon>Sacoglossa</taxon>
        <taxon>Placobranchoidea</taxon>
        <taxon>Plakobranchidae</taxon>
        <taxon>Elysia</taxon>
    </lineage>
</organism>
<dbReference type="Pfam" id="PF21989">
    <property type="entry name" value="RA_2"/>
    <property type="match status" value="1"/>
</dbReference>
<accession>A0AAE0Z6R5</accession>
<dbReference type="CDD" id="cd06769">
    <property type="entry name" value="PDZ_FRMPD1_3_4-like"/>
    <property type="match status" value="1"/>
</dbReference>
<dbReference type="SMART" id="SM00228">
    <property type="entry name" value="PDZ"/>
    <property type="match status" value="1"/>
</dbReference>
<evidence type="ECO:0000313" key="5">
    <source>
        <dbReference type="EMBL" id="KAK3763854.1"/>
    </source>
</evidence>
<gene>
    <name evidence="5" type="ORF">RRG08_050218</name>
</gene>
<dbReference type="InterPro" id="IPR011993">
    <property type="entry name" value="PH-like_dom_sf"/>
</dbReference>
<keyword evidence="6" id="KW-1185">Reference proteome</keyword>
<feature type="compositionally biased region" description="Polar residues" evidence="1">
    <location>
        <begin position="1701"/>
        <end position="1711"/>
    </location>
</feature>
<feature type="region of interest" description="Disordered" evidence="1">
    <location>
        <begin position="831"/>
        <end position="850"/>
    </location>
</feature>
<dbReference type="InterPro" id="IPR000299">
    <property type="entry name" value="FERM_domain"/>
</dbReference>
<dbReference type="InterPro" id="IPR000159">
    <property type="entry name" value="RA_dom"/>
</dbReference>
<feature type="compositionally biased region" description="Low complexity" evidence="1">
    <location>
        <begin position="1401"/>
        <end position="1421"/>
    </location>
</feature>
<feature type="region of interest" description="Disordered" evidence="1">
    <location>
        <begin position="537"/>
        <end position="556"/>
    </location>
</feature>
<evidence type="ECO:0000313" key="6">
    <source>
        <dbReference type="Proteomes" id="UP001283361"/>
    </source>
</evidence>